<evidence type="ECO:0000256" key="4">
    <source>
        <dbReference type="ARBA" id="ARBA00023310"/>
    </source>
</evidence>
<sequence>MARKELDAILNAEKRAQEEIERSRQTAKEILSRAESDAERLKAEALERARAKAQEIIDNARKDAVAIEEEARRKADAEIEALNKSALPKIEDAIALVIDRMKKVV</sequence>
<dbReference type="InterPro" id="IPR028987">
    <property type="entry name" value="ATP_synth_B-like_membr_sf"/>
</dbReference>
<reference evidence="6" key="2">
    <citation type="journal article" date="2023" name="Biology">
        <title>Prokaryotic Life Associated with Coal-Fire Gas Vents Revealed by Metagenomics.</title>
        <authorList>
            <person name="Kadnikov V.V."/>
            <person name="Mardanov A.V."/>
            <person name="Beletsky A.V."/>
            <person name="Karnachuk O.V."/>
            <person name="Ravin N.V."/>
        </authorList>
    </citation>
    <scope>NUCLEOTIDE SEQUENCE</scope>
    <source>
        <strain evidence="6">Bu02</strain>
    </source>
</reference>
<dbReference type="EMBL" id="CP062796">
    <property type="protein sequence ID" value="QUL97915.1"/>
    <property type="molecule type" value="Genomic_DNA"/>
</dbReference>
<dbReference type="GO" id="GO:1902600">
    <property type="term" value="P:proton transmembrane transport"/>
    <property type="evidence" value="ECO:0007669"/>
    <property type="project" value="UniProtKB-KW"/>
</dbReference>
<evidence type="ECO:0000256" key="5">
    <source>
        <dbReference type="SAM" id="Coils"/>
    </source>
</evidence>
<keyword evidence="4" id="KW-0066">ATP synthesis</keyword>
<dbReference type="SUPFAM" id="SSF81573">
    <property type="entry name" value="F1F0 ATP synthase subunit B, membrane domain"/>
    <property type="match status" value="1"/>
</dbReference>
<dbReference type="GO" id="GO:0006754">
    <property type="term" value="P:ATP biosynthetic process"/>
    <property type="evidence" value="ECO:0007669"/>
    <property type="project" value="UniProtKB-KW"/>
</dbReference>
<keyword evidence="5" id="KW-0175">Coiled coil</keyword>
<evidence type="ECO:0000256" key="1">
    <source>
        <dbReference type="ARBA" id="ARBA00022448"/>
    </source>
</evidence>
<name>A0AAT9LA31_9FIRM</name>
<organism evidence="6">
    <name type="scientific">Candidatus Fermentithermobacillus carboniphilus</name>
    <dbReference type="NCBI Taxonomy" id="3085328"/>
    <lineage>
        <taxon>Bacteria</taxon>
        <taxon>Bacillati</taxon>
        <taxon>Bacillota</taxon>
        <taxon>Candidatus Fermentithermobacillia</taxon>
        <taxon>Candidatus Fermentithermobacillales</taxon>
        <taxon>Candidatus Fermentithermobacillaceae</taxon>
        <taxon>Candidatus Fermentithermobacillus</taxon>
    </lineage>
</organism>
<evidence type="ECO:0000256" key="3">
    <source>
        <dbReference type="ARBA" id="ARBA00023065"/>
    </source>
</evidence>
<keyword evidence="3" id="KW-0406">Ion transport</keyword>
<accession>A0AAT9LA31</accession>
<reference evidence="6" key="1">
    <citation type="submission" date="2020-10" db="EMBL/GenBank/DDBJ databases">
        <authorList>
            <person name="Kadnikov V."/>
            <person name="Beletsky A.V."/>
            <person name="Mardanov A.V."/>
            <person name="Karnachuk O.V."/>
            <person name="Ravin N.V."/>
        </authorList>
    </citation>
    <scope>NUCLEOTIDE SEQUENCE</scope>
    <source>
        <strain evidence="6">Bu02</strain>
    </source>
</reference>
<keyword evidence="1" id="KW-0813">Transport</keyword>
<gene>
    <name evidence="6" type="ORF">IMF26_07500</name>
</gene>
<proteinExistence type="predicted"/>
<keyword evidence="2" id="KW-0375">Hydrogen ion transport</keyword>
<evidence type="ECO:0000313" key="6">
    <source>
        <dbReference type="EMBL" id="QUL97915.1"/>
    </source>
</evidence>
<dbReference type="Pfam" id="PF16999">
    <property type="entry name" value="V-ATPase_G_2"/>
    <property type="match status" value="1"/>
</dbReference>
<dbReference type="AlphaFoldDB" id="A0AAT9LA31"/>
<feature type="coiled-coil region" evidence="5">
    <location>
        <begin position="6"/>
        <end position="85"/>
    </location>
</feature>
<evidence type="ECO:0000256" key="2">
    <source>
        <dbReference type="ARBA" id="ARBA00022781"/>
    </source>
</evidence>
<dbReference type="Gene3D" id="1.20.5.2950">
    <property type="match status" value="1"/>
</dbReference>
<protein>
    <submittedName>
        <fullName evidence="6">V-type ATP synthase subunit H</fullName>
    </submittedName>
</protein>
<dbReference type="KEGG" id="fcz:IMF26_07500"/>